<keyword evidence="1" id="KW-0472">Membrane</keyword>
<proteinExistence type="predicted"/>
<evidence type="ECO:0000313" key="2">
    <source>
        <dbReference type="EMBL" id="SFG85397.1"/>
    </source>
</evidence>
<reference evidence="2 3" key="1">
    <citation type="submission" date="2016-10" db="EMBL/GenBank/DDBJ databases">
        <authorList>
            <person name="de Groot N.N."/>
        </authorList>
    </citation>
    <scope>NUCLEOTIDE SEQUENCE [LARGE SCALE GENOMIC DNA]</scope>
    <source>
        <strain>J11</strain>
        <strain evidence="3">PG 39</strain>
    </source>
</reference>
<feature type="transmembrane region" description="Helical" evidence="1">
    <location>
        <begin position="36"/>
        <end position="53"/>
    </location>
</feature>
<dbReference type="RefSeq" id="WP_092287225.1">
    <property type="nucleotide sequence ID" value="NZ_FOPJ01000019.1"/>
</dbReference>
<feature type="transmembrane region" description="Helical" evidence="1">
    <location>
        <begin position="6"/>
        <end position="29"/>
    </location>
</feature>
<accession>A0A1I2VB44</accession>
<dbReference type="STRING" id="185761.SAMN05660282_02159"/>
<gene>
    <name evidence="2" type="ORF">SAMN05660282_02159</name>
</gene>
<dbReference type="AlphaFoldDB" id="A0A1I2VB44"/>
<keyword evidence="3" id="KW-1185">Reference proteome</keyword>
<dbReference type="OrthoDB" id="4427000at2"/>
<keyword evidence="1" id="KW-0812">Transmembrane</keyword>
<protein>
    <submittedName>
        <fullName evidence="2">Multisubunit sodium/proton antiporter, MrpF subunit (TC 2.A.63.1)</fullName>
    </submittedName>
</protein>
<organism evidence="2 3">
    <name type="scientific">Corynebacterium spheniscorum</name>
    <dbReference type="NCBI Taxonomy" id="185761"/>
    <lineage>
        <taxon>Bacteria</taxon>
        <taxon>Bacillati</taxon>
        <taxon>Actinomycetota</taxon>
        <taxon>Actinomycetes</taxon>
        <taxon>Mycobacteriales</taxon>
        <taxon>Corynebacteriaceae</taxon>
        <taxon>Corynebacterium</taxon>
    </lineage>
</organism>
<evidence type="ECO:0000256" key="1">
    <source>
        <dbReference type="SAM" id="Phobius"/>
    </source>
</evidence>
<dbReference type="Proteomes" id="UP000199065">
    <property type="component" value="Unassembled WGS sequence"/>
</dbReference>
<sequence length="90" mass="9904">MTPFYIISTVLVLIIAISLASALLLILTAKDYITRAVVADMVFYSMVALYIIWTMNYSTSIAFDIMLLAALLAGVLPTLSMARILSKGRR</sequence>
<dbReference type="EMBL" id="FOPJ01000019">
    <property type="protein sequence ID" value="SFG85397.1"/>
    <property type="molecule type" value="Genomic_DNA"/>
</dbReference>
<feature type="transmembrane region" description="Helical" evidence="1">
    <location>
        <begin position="65"/>
        <end position="85"/>
    </location>
</feature>
<keyword evidence="1" id="KW-1133">Transmembrane helix</keyword>
<evidence type="ECO:0000313" key="3">
    <source>
        <dbReference type="Proteomes" id="UP000199065"/>
    </source>
</evidence>
<name>A0A1I2VB44_9CORY</name>